<evidence type="ECO:0000313" key="1">
    <source>
        <dbReference type="EMBL" id="KAH7651913.1"/>
    </source>
</evidence>
<keyword evidence="1" id="KW-0548">Nucleotidyltransferase</keyword>
<comment type="caution">
    <text evidence="1">The sequence shown here is derived from an EMBL/GenBank/DDBJ whole genome shotgun (WGS) entry which is preliminary data.</text>
</comment>
<keyword evidence="1" id="KW-0695">RNA-directed DNA polymerase</keyword>
<accession>A0ACB7TTV4</accession>
<dbReference type="Proteomes" id="UP000827976">
    <property type="component" value="Chromosome 20"/>
</dbReference>
<name>A0ACB7TTV4_DIOAL</name>
<keyword evidence="2" id="KW-1185">Reference proteome</keyword>
<reference evidence="2" key="1">
    <citation type="journal article" date="2022" name="Nat. Commun.">
        <title>Chromosome evolution and the genetic basis of agronomically important traits in greater yam.</title>
        <authorList>
            <person name="Bredeson J.V."/>
            <person name="Lyons J.B."/>
            <person name="Oniyinde I.O."/>
            <person name="Okereke N.R."/>
            <person name="Kolade O."/>
            <person name="Nnabue I."/>
            <person name="Nwadili C.O."/>
            <person name="Hribova E."/>
            <person name="Parker M."/>
            <person name="Nwogha J."/>
            <person name="Shu S."/>
            <person name="Carlson J."/>
            <person name="Kariba R."/>
            <person name="Muthemba S."/>
            <person name="Knop K."/>
            <person name="Barton G.J."/>
            <person name="Sherwood A.V."/>
            <person name="Lopez-Montes A."/>
            <person name="Asiedu R."/>
            <person name="Jamnadass R."/>
            <person name="Muchugi A."/>
            <person name="Goodstein D."/>
            <person name="Egesi C.N."/>
            <person name="Featherston J."/>
            <person name="Asfaw A."/>
            <person name="Simpson G.G."/>
            <person name="Dolezel J."/>
            <person name="Hendre P.S."/>
            <person name="Van Deynze A."/>
            <person name="Kumar P.L."/>
            <person name="Obidiegwu J.E."/>
            <person name="Bhattacharjee R."/>
            <person name="Rokhsar D.S."/>
        </authorList>
    </citation>
    <scope>NUCLEOTIDE SEQUENCE [LARGE SCALE GENOMIC DNA]</scope>
    <source>
        <strain evidence="2">cv. TDa95/00328</strain>
    </source>
</reference>
<gene>
    <name evidence="1" type="ORF">IHE45_20G087900</name>
</gene>
<dbReference type="EMBL" id="CM037030">
    <property type="protein sequence ID" value="KAH7651913.1"/>
    <property type="molecule type" value="Genomic_DNA"/>
</dbReference>
<keyword evidence="1" id="KW-0808">Transferase</keyword>
<proteinExistence type="predicted"/>
<dbReference type="EC" id="2.7.7.49" evidence="1"/>
<sequence length="164" mass="18227">MHADQRNARSGVQCNNCNKFGHIKANCWYRVRKHGSGVNVAAEMEHENNTTNLFLTSSIEEGLDGAVWLVDNGRSNHMTSMRSLFNDLDETYKEKVYLGDNKELAVEGKGTVSFHTNGGKVKLLHGVQFVPTLAHNLLSVGQLISHGYSVIFELNHCLIKDGQT</sequence>
<evidence type="ECO:0000313" key="2">
    <source>
        <dbReference type="Proteomes" id="UP000827976"/>
    </source>
</evidence>
<organism evidence="1 2">
    <name type="scientific">Dioscorea alata</name>
    <name type="common">Purple yam</name>
    <dbReference type="NCBI Taxonomy" id="55571"/>
    <lineage>
        <taxon>Eukaryota</taxon>
        <taxon>Viridiplantae</taxon>
        <taxon>Streptophyta</taxon>
        <taxon>Embryophyta</taxon>
        <taxon>Tracheophyta</taxon>
        <taxon>Spermatophyta</taxon>
        <taxon>Magnoliopsida</taxon>
        <taxon>Liliopsida</taxon>
        <taxon>Dioscoreales</taxon>
        <taxon>Dioscoreaceae</taxon>
        <taxon>Dioscorea</taxon>
    </lineage>
</organism>
<protein>
    <submittedName>
        <fullName evidence="1">RNA-directed DNA polymerase protein</fullName>
        <ecNumber evidence="1">2.7.7.49</ecNumber>
    </submittedName>
</protein>